<dbReference type="EMBL" id="JWZT01000293">
    <property type="protein sequence ID" value="KII74734.1"/>
    <property type="molecule type" value="Genomic_DNA"/>
</dbReference>
<dbReference type="InterPro" id="IPR042185">
    <property type="entry name" value="Serpin_sf_2"/>
</dbReference>
<dbReference type="SUPFAM" id="SSF56574">
    <property type="entry name" value="Serpins"/>
    <property type="match status" value="1"/>
</dbReference>
<organism evidence="4 5">
    <name type="scientific">Thelohanellus kitauei</name>
    <name type="common">Myxosporean</name>
    <dbReference type="NCBI Taxonomy" id="669202"/>
    <lineage>
        <taxon>Eukaryota</taxon>
        <taxon>Metazoa</taxon>
        <taxon>Cnidaria</taxon>
        <taxon>Myxozoa</taxon>
        <taxon>Myxosporea</taxon>
        <taxon>Bivalvulida</taxon>
        <taxon>Platysporina</taxon>
        <taxon>Myxobolidae</taxon>
        <taxon>Thelohanellus</taxon>
    </lineage>
</organism>
<accession>A0A0C2JAA3</accession>
<dbReference type="GO" id="GO:0005615">
    <property type="term" value="C:extracellular space"/>
    <property type="evidence" value="ECO:0007669"/>
    <property type="project" value="InterPro"/>
</dbReference>
<protein>
    <submittedName>
        <fullName evidence="4">Serpin I2</fullName>
    </submittedName>
</protein>
<name>A0A0C2JAA3_THEKT</name>
<gene>
    <name evidence="4" type="ORF">RF11_10344</name>
</gene>
<evidence type="ECO:0000256" key="2">
    <source>
        <dbReference type="RuleBase" id="RU000411"/>
    </source>
</evidence>
<dbReference type="PANTHER" id="PTHR11461:SF211">
    <property type="entry name" value="GH10112P-RELATED"/>
    <property type="match status" value="1"/>
</dbReference>
<dbReference type="Gene3D" id="2.10.310.10">
    <property type="entry name" value="Serpins superfamily"/>
    <property type="match status" value="1"/>
</dbReference>
<evidence type="ECO:0000256" key="1">
    <source>
        <dbReference type="ARBA" id="ARBA00009500"/>
    </source>
</evidence>
<sequence length="291" mass="33463">MNERSEIYSKIFSRMALNDKYAHVLETVFKSTIEAIDFHNKKESVAKINSWVSDCTHNRINDILTESQIHDNIAFVLINIIFFKSEWKNKFNSKDSYFGEFYQESGSEVKAEFMTQKCIVRLFDDEQNRFQALSLDFKSNDLVGLFVLPSEGKTVKDLISILTFTDLKKCIDLSYSSDVEVSVPKFKIKSKSSIKEILGQMGVKEIFDGQRCNLENISDHPLFVEDIIHSSTVEIDEKGVVAAAATEVTFAFRCAIQTKEFILNRPFLFVIWDRQTNLPLFVNAIHDPTKH</sequence>
<dbReference type="InterPro" id="IPR023796">
    <property type="entry name" value="Serpin_dom"/>
</dbReference>
<reference evidence="4 5" key="1">
    <citation type="journal article" date="2014" name="Genome Biol. Evol.">
        <title>The genome of the myxosporean Thelohanellus kitauei shows adaptations to nutrient acquisition within its fish host.</title>
        <authorList>
            <person name="Yang Y."/>
            <person name="Xiong J."/>
            <person name="Zhou Z."/>
            <person name="Huo F."/>
            <person name="Miao W."/>
            <person name="Ran C."/>
            <person name="Liu Y."/>
            <person name="Zhang J."/>
            <person name="Feng J."/>
            <person name="Wang M."/>
            <person name="Wang M."/>
            <person name="Wang L."/>
            <person name="Yao B."/>
        </authorList>
    </citation>
    <scope>NUCLEOTIDE SEQUENCE [LARGE SCALE GENOMIC DNA]</scope>
    <source>
        <strain evidence="4">Wuqing</strain>
    </source>
</reference>
<dbReference type="Pfam" id="PF00079">
    <property type="entry name" value="Serpin"/>
    <property type="match status" value="1"/>
</dbReference>
<dbReference type="Gene3D" id="3.30.497.10">
    <property type="entry name" value="Antithrombin, subunit I, domain 2"/>
    <property type="match status" value="1"/>
</dbReference>
<dbReference type="SMART" id="SM00093">
    <property type="entry name" value="SERPIN"/>
    <property type="match status" value="1"/>
</dbReference>
<evidence type="ECO:0000259" key="3">
    <source>
        <dbReference type="SMART" id="SM00093"/>
    </source>
</evidence>
<dbReference type="OrthoDB" id="5966977at2759"/>
<dbReference type="Proteomes" id="UP000031668">
    <property type="component" value="Unassembled WGS sequence"/>
</dbReference>
<evidence type="ECO:0000313" key="5">
    <source>
        <dbReference type="Proteomes" id="UP000031668"/>
    </source>
</evidence>
<dbReference type="CDD" id="cd00172">
    <property type="entry name" value="serpin"/>
    <property type="match status" value="1"/>
</dbReference>
<comment type="caution">
    <text evidence="4">The sequence shown here is derived from an EMBL/GenBank/DDBJ whole genome shotgun (WGS) entry which is preliminary data.</text>
</comment>
<dbReference type="InterPro" id="IPR000215">
    <property type="entry name" value="Serpin_fam"/>
</dbReference>
<dbReference type="InterPro" id="IPR036186">
    <property type="entry name" value="Serpin_sf"/>
</dbReference>
<feature type="domain" description="Serpin" evidence="3">
    <location>
        <begin position="1"/>
        <end position="288"/>
    </location>
</feature>
<dbReference type="PROSITE" id="PS00284">
    <property type="entry name" value="SERPIN"/>
    <property type="match status" value="1"/>
</dbReference>
<dbReference type="AlphaFoldDB" id="A0A0C2JAA3"/>
<dbReference type="PANTHER" id="PTHR11461">
    <property type="entry name" value="SERINE PROTEASE INHIBITOR, SERPIN"/>
    <property type="match status" value="1"/>
</dbReference>
<dbReference type="InterPro" id="IPR023795">
    <property type="entry name" value="Serpin_CS"/>
</dbReference>
<dbReference type="GO" id="GO:0004867">
    <property type="term" value="F:serine-type endopeptidase inhibitor activity"/>
    <property type="evidence" value="ECO:0007669"/>
    <property type="project" value="InterPro"/>
</dbReference>
<dbReference type="Gene3D" id="2.30.39.10">
    <property type="entry name" value="Alpha-1-antitrypsin, domain 1"/>
    <property type="match status" value="1"/>
</dbReference>
<keyword evidence="5" id="KW-1185">Reference proteome</keyword>
<proteinExistence type="inferred from homology"/>
<comment type="similarity">
    <text evidence="1 2">Belongs to the serpin family.</text>
</comment>
<dbReference type="OMA" id="CTHNRIN"/>
<evidence type="ECO:0000313" key="4">
    <source>
        <dbReference type="EMBL" id="KII74734.1"/>
    </source>
</evidence>
<dbReference type="InterPro" id="IPR042178">
    <property type="entry name" value="Serpin_sf_1"/>
</dbReference>